<dbReference type="OrthoDB" id="691151at2759"/>
<dbReference type="CDD" id="cd09917">
    <property type="entry name" value="F-box_SF"/>
    <property type="match status" value="1"/>
</dbReference>
<evidence type="ECO:0000259" key="1">
    <source>
        <dbReference type="Pfam" id="PF24523"/>
    </source>
</evidence>
<gene>
    <name evidence="2" type="ORF">EJB05_24017</name>
</gene>
<dbReference type="Gramene" id="TVU32292">
    <property type="protein sequence ID" value="TVU32292"/>
    <property type="gene ID" value="EJB05_24017"/>
</dbReference>
<organism evidence="2 3">
    <name type="scientific">Eragrostis curvula</name>
    <name type="common">weeping love grass</name>
    <dbReference type="NCBI Taxonomy" id="38414"/>
    <lineage>
        <taxon>Eukaryota</taxon>
        <taxon>Viridiplantae</taxon>
        <taxon>Streptophyta</taxon>
        <taxon>Embryophyta</taxon>
        <taxon>Tracheophyta</taxon>
        <taxon>Spermatophyta</taxon>
        <taxon>Magnoliopsida</taxon>
        <taxon>Liliopsida</taxon>
        <taxon>Poales</taxon>
        <taxon>Poaceae</taxon>
        <taxon>PACMAD clade</taxon>
        <taxon>Chloridoideae</taxon>
        <taxon>Eragrostideae</taxon>
        <taxon>Eragrostidinae</taxon>
        <taxon>Eragrostis</taxon>
    </lineage>
</organism>
<sequence>MPPRKRRRRGSAVSSASTTWRFPSDILLEITARSDAATIIRCAAACKSLRREILNPDFIRRVCSEPDDGGVVPARPMLGFIDDETFHLLHPATPATVSLAADHLAPFVSRGVAGLLEHYRPLTSRGGLVLLERRHINTRRQSERRSDMCVYDPMTNARAFLPLPAAVRGAYDYSGKPRHHGHINHLCNHVLLTEADGIGCSFRVIAVDIVTSFDKSLPFRVQAVSSDDGGKWSPVVYVSNPAPPGSQPVERENGAVFIDGVVHWLMIFSRDVLTYNLETSTAGVIRLPVDRLPAGWRPTESYSCLGSSVSGKLQLVTMDGLSVSIWLLSQSPPGGWTRQAQVDMQPALCSLFNRTDWSSNYWIVLESSGDHRSGAVLMRLHTPPFVHEDLLVLDTETMETSKMGQISGLPFEVNLSSRLSAMQIFC</sequence>
<evidence type="ECO:0000313" key="3">
    <source>
        <dbReference type="Proteomes" id="UP000324897"/>
    </source>
</evidence>
<accession>A0A5J9V7U1</accession>
<keyword evidence="3" id="KW-1185">Reference proteome</keyword>
<name>A0A5J9V7U1_9POAL</name>
<dbReference type="AlphaFoldDB" id="A0A5J9V7U1"/>
<dbReference type="SUPFAM" id="SSF81383">
    <property type="entry name" value="F-box domain"/>
    <property type="match status" value="1"/>
</dbReference>
<dbReference type="EMBL" id="RWGY01000011">
    <property type="protein sequence ID" value="TVU32292.1"/>
    <property type="molecule type" value="Genomic_DNA"/>
</dbReference>
<dbReference type="InterPro" id="IPR056016">
    <property type="entry name" value="DUF7595"/>
</dbReference>
<protein>
    <recommendedName>
        <fullName evidence="1">DUF7595 domain-containing protein</fullName>
    </recommendedName>
</protein>
<dbReference type="Pfam" id="PF24523">
    <property type="entry name" value="DUF7595"/>
    <property type="match status" value="1"/>
</dbReference>
<dbReference type="InterPro" id="IPR036047">
    <property type="entry name" value="F-box-like_dom_sf"/>
</dbReference>
<dbReference type="PANTHER" id="PTHR35828:SF22">
    <property type="entry name" value="OS10G0103633 PROTEIN"/>
    <property type="match status" value="1"/>
</dbReference>
<dbReference type="PANTHER" id="PTHR35828">
    <property type="entry name" value="OS08G0203800 PROTEIN-RELATED"/>
    <property type="match status" value="1"/>
</dbReference>
<reference evidence="2 3" key="1">
    <citation type="journal article" date="2019" name="Sci. Rep.">
        <title>A high-quality genome of Eragrostis curvula grass provides insights into Poaceae evolution and supports new strategies to enhance forage quality.</title>
        <authorList>
            <person name="Carballo J."/>
            <person name="Santos B.A.C.M."/>
            <person name="Zappacosta D."/>
            <person name="Garbus I."/>
            <person name="Selva J.P."/>
            <person name="Gallo C.A."/>
            <person name="Diaz A."/>
            <person name="Albertini E."/>
            <person name="Caccamo M."/>
            <person name="Echenique V."/>
        </authorList>
    </citation>
    <scope>NUCLEOTIDE SEQUENCE [LARGE SCALE GENOMIC DNA]</scope>
    <source>
        <strain evidence="3">cv. Victoria</strain>
        <tissue evidence="2">Leaf</tissue>
    </source>
</reference>
<feature type="domain" description="DUF7595" evidence="1">
    <location>
        <begin position="93"/>
        <end position="424"/>
    </location>
</feature>
<dbReference type="Proteomes" id="UP000324897">
    <property type="component" value="Chromosome 1"/>
</dbReference>
<proteinExistence type="predicted"/>
<evidence type="ECO:0000313" key="2">
    <source>
        <dbReference type="EMBL" id="TVU32292.1"/>
    </source>
</evidence>
<comment type="caution">
    <text evidence="2">The sequence shown here is derived from an EMBL/GenBank/DDBJ whole genome shotgun (WGS) entry which is preliminary data.</text>
</comment>
<feature type="non-terminal residue" evidence="2">
    <location>
        <position position="1"/>
    </location>
</feature>